<accession>A0ABD5QKU0</accession>
<proteinExistence type="predicted"/>
<dbReference type="Proteomes" id="UP001595925">
    <property type="component" value="Unassembled WGS sequence"/>
</dbReference>
<reference evidence="2 3" key="1">
    <citation type="journal article" date="2019" name="Int. J. Syst. Evol. Microbiol.">
        <title>The Global Catalogue of Microorganisms (GCM) 10K type strain sequencing project: providing services to taxonomists for standard genome sequencing and annotation.</title>
        <authorList>
            <consortium name="The Broad Institute Genomics Platform"/>
            <consortium name="The Broad Institute Genome Sequencing Center for Infectious Disease"/>
            <person name="Wu L."/>
            <person name="Ma J."/>
        </authorList>
    </citation>
    <scope>NUCLEOTIDE SEQUENCE [LARGE SCALE GENOMIC DNA]</scope>
    <source>
        <strain evidence="2 3">CGMCC 1.15824</strain>
    </source>
</reference>
<comment type="caution">
    <text evidence="2">The sequence shown here is derived from an EMBL/GenBank/DDBJ whole genome shotgun (WGS) entry which is preliminary data.</text>
</comment>
<dbReference type="CDD" id="cd09879">
    <property type="entry name" value="PIN_VapC_AF0591-like"/>
    <property type="match status" value="1"/>
</dbReference>
<protein>
    <submittedName>
        <fullName evidence="2">PIN domain-containing protein</fullName>
    </submittedName>
</protein>
<dbReference type="AlphaFoldDB" id="A0ABD5QKU0"/>
<dbReference type="InterPro" id="IPR029060">
    <property type="entry name" value="PIN-like_dom_sf"/>
</dbReference>
<evidence type="ECO:0000313" key="3">
    <source>
        <dbReference type="Proteomes" id="UP001595925"/>
    </source>
</evidence>
<dbReference type="EMBL" id="JBHSJG010000072">
    <property type="protein sequence ID" value="MFC4990373.1"/>
    <property type="molecule type" value="Genomic_DNA"/>
</dbReference>
<evidence type="ECO:0000313" key="2">
    <source>
        <dbReference type="EMBL" id="MFC4990373.1"/>
    </source>
</evidence>
<name>A0ABD5QKU0_9EURY</name>
<dbReference type="RefSeq" id="WP_114576219.1">
    <property type="nucleotide sequence ID" value="NZ_JAIVEF010000009.1"/>
</dbReference>
<keyword evidence="3" id="KW-1185">Reference proteome</keyword>
<organism evidence="2 3">
    <name type="scientific">Saliphagus infecundisoli</name>
    <dbReference type="NCBI Taxonomy" id="1849069"/>
    <lineage>
        <taxon>Archaea</taxon>
        <taxon>Methanobacteriati</taxon>
        <taxon>Methanobacteriota</taxon>
        <taxon>Stenosarchaea group</taxon>
        <taxon>Halobacteria</taxon>
        <taxon>Halobacteriales</taxon>
        <taxon>Natrialbaceae</taxon>
        <taxon>Saliphagus</taxon>
    </lineage>
</organism>
<dbReference type="SUPFAM" id="SSF88723">
    <property type="entry name" value="PIN domain-like"/>
    <property type="match status" value="1"/>
</dbReference>
<gene>
    <name evidence="2" type="ORF">ACFPFO_21995</name>
</gene>
<dbReference type="Pfam" id="PF18477">
    <property type="entry name" value="PIN_9"/>
    <property type="match status" value="1"/>
</dbReference>
<dbReference type="Gene3D" id="3.40.50.1010">
    <property type="entry name" value="5'-nuclease"/>
    <property type="match status" value="1"/>
</dbReference>
<sequence>MDTSALMLPVEADVRVFEEVERLLDAVEPVVPRSVLAELEELSAGRGTEGRAASVGRTLAEERCRPVETDAEYADDALVELAREGDVEYVATADRALRDRVLDENVPVLALRGRNKLAITRP</sequence>
<dbReference type="InterPro" id="IPR041120">
    <property type="entry name" value="PIN_9"/>
</dbReference>
<evidence type="ECO:0000259" key="1">
    <source>
        <dbReference type="Pfam" id="PF18477"/>
    </source>
</evidence>
<feature type="domain" description="VapC9 PIN-like" evidence="1">
    <location>
        <begin position="1"/>
        <end position="114"/>
    </location>
</feature>